<feature type="compositionally biased region" description="Polar residues" evidence="1">
    <location>
        <begin position="373"/>
        <end position="383"/>
    </location>
</feature>
<feature type="region of interest" description="Disordered" evidence="1">
    <location>
        <begin position="1"/>
        <end position="54"/>
    </location>
</feature>
<evidence type="ECO:0000313" key="3">
    <source>
        <dbReference type="RefSeq" id="XP_024941763.1"/>
    </source>
</evidence>
<feature type="compositionally biased region" description="Polar residues" evidence="1">
    <location>
        <begin position="580"/>
        <end position="592"/>
    </location>
</feature>
<feature type="region of interest" description="Disordered" evidence="1">
    <location>
        <begin position="833"/>
        <end position="852"/>
    </location>
</feature>
<feature type="region of interest" description="Disordered" evidence="1">
    <location>
        <begin position="795"/>
        <end position="826"/>
    </location>
</feature>
<reference evidence="3 4" key="1">
    <citation type="submission" date="2025-04" db="UniProtKB">
        <authorList>
            <consortium name="RefSeq"/>
        </authorList>
    </citation>
    <scope>IDENTIFICATION</scope>
</reference>
<accession>A0AAJ7W267</accession>
<evidence type="ECO:0000313" key="2">
    <source>
        <dbReference type="Proteomes" id="UP000694920"/>
    </source>
</evidence>
<feature type="compositionally biased region" description="Acidic residues" evidence="1">
    <location>
        <begin position="615"/>
        <end position="649"/>
    </location>
</feature>
<feature type="compositionally biased region" description="Polar residues" evidence="1">
    <location>
        <begin position="305"/>
        <end position="320"/>
    </location>
</feature>
<feature type="region of interest" description="Disordered" evidence="1">
    <location>
        <begin position="974"/>
        <end position="995"/>
    </location>
</feature>
<keyword evidence="2" id="KW-1185">Reference proteome</keyword>
<feature type="compositionally biased region" description="Basic residues" evidence="1">
    <location>
        <begin position="10"/>
        <end position="38"/>
    </location>
</feature>
<evidence type="ECO:0000313" key="4">
    <source>
        <dbReference type="RefSeq" id="XP_024941764.1"/>
    </source>
</evidence>
<feature type="compositionally biased region" description="Low complexity" evidence="1">
    <location>
        <begin position="489"/>
        <end position="512"/>
    </location>
</feature>
<name>A0AAJ7W267_CEPCN</name>
<feature type="compositionally biased region" description="Polar residues" evidence="1">
    <location>
        <begin position="1038"/>
        <end position="1048"/>
    </location>
</feature>
<feature type="compositionally biased region" description="Basic and acidic residues" evidence="1">
    <location>
        <begin position="109"/>
        <end position="118"/>
    </location>
</feature>
<feature type="region of interest" description="Disordered" evidence="1">
    <location>
        <begin position="228"/>
        <end position="274"/>
    </location>
</feature>
<dbReference type="AlphaFoldDB" id="A0AAJ7W267"/>
<feature type="region of interest" description="Disordered" evidence="1">
    <location>
        <begin position="432"/>
        <end position="456"/>
    </location>
</feature>
<sequence length="1077" mass="120668">MSGAPARGTTPRRQRRHQRHHQHNNNHQRHHHHRRHQKGLQSDQEGSEHEEKRPKVNPIFLWALQREQRIVEVRCEDYDKRNRIKLTKTAQGWRSIPRTVSNVMFESLSRSRSEKENGAEVTQPGESSGSVQTGHPVDGVRNSLQSVQSVEPDETARSKTREDIASIEVADSRISRHCDFHAQDLKYGRKVVRYTRKTERYRRDLDTVRKDRLLQPRVVLEQLHLSQLPESSQRSVDRLSKHVHKDVEEIDEDESPVREEEEATNDESAKHPEVDKEDLQDILNMLDATASPALATDTPSADLPSPNSTKTCNEFESSPTIEKVKDTEDPSVDLQGEVDQDEANNSNGIISSDSIKDVNAENSDLLNKETSQDSRGSGESNINEIKKGAGSVQEMGEVVRSKLGLETDPNPDVDKSLNCLLKWRNAMVMTPATSVASNSEYASSNGEESSKDYNDSTRILKALRNTPGLSVSIATRVQNPEESRNSCPSTKSLNSSVLSSGRSSTGLKSSTSETNERPLEKDERIHKPVSPGSVPTEVEDQPPADDPCNIPARHLAGLSITIPNYRYRPQNNSSITITAANRHTDSPESTVNIPKVDPTGENRSMNFDEVSHVEELEEEDDVVEEEEDDIEEEEDEDEDEYPEEDEDCDSQVLEDLRKHNGFAHKNGIPWRNGHPQDQEMEDKNFQSSKSRNSEAVAKSNKYQDLEHFDEQVLEELRSQGTVVSPQPSGIPSSPASRRPSSAYLERLLPSPPCSVSCSEDAKNDLTLKGILASPTQLVEATSRSHDYDRIKEREVSRNSQRMVNQMQRPRYEDARGSGRPMSSGDVHTMLYGSTDRVSSKRPMSAEWTTSSRQKIRAGPDMTFFRSIPKRSRHFEKIQDPANELRELIKTSGHLIPDPLLVPRDCLPALAAAPSTEIPKLLASRPELRLPEALTRPELLRDPDLLVISLVHLQHVLDHGEGPVSRSQLQYPAPQGKESIGALTGSVNNNERTHGKPKLTCKPIGTLMPAPIDLSSNRRGSPYPALLRVRSGLVKQEPEVTSTASSPDDSQLWHPLFGSQKRQQQQHHASWHRTTLAS</sequence>
<feature type="compositionally biased region" description="Low complexity" evidence="1">
    <location>
        <begin position="344"/>
        <end position="353"/>
    </location>
</feature>
<protein>
    <submittedName>
        <fullName evidence="3 4">Uncharacterized protein LOC107268756</fullName>
    </submittedName>
</protein>
<dbReference type="RefSeq" id="XP_024941763.1">
    <property type="nucleotide sequence ID" value="XM_025085995.1"/>
</dbReference>
<dbReference type="GeneID" id="107268756"/>
<evidence type="ECO:0000256" key="1">
    <source>
        <dbReference type="SAM" id="MobiDB-lite"/>
    </source>
</evidence>
<feature type="compositionally biased region" description="Polar residues" evidence="1">
    <location>
        <begin position="432"/>
        <end position="447"/>
    </location>
</feature>
<feature type="compositionally biased region" description="Basic and acidic residues" evidence="1">
    <location>
        <begin position="674"/>
        <end position="684"/>
    </location>
</feature>
<feature type="region of interest" description="Disordered" evidence="1">
    <location>
        <begin position="108"/>
        <end position="160"/>
    </location>
</feature>
<feature type="compositionally biased region" description="Acidic residues" evidence="1">
    <location>
        <begin position="248"/>
        <end position="265"/>
    </location>
</feature>
<feature type="compositionally biased region" description="Polar residues" evidence="1">
    <location>
        <begin position="124"/>
        <end position="133"/>
    </location>
</feature>
<feature type="compositionally biased region" description="Polar residues" evidence="1">
    <location>
        <begin position="1059"/>
        <end position="1077"/>
    </location>
</feature>
<feature type="compositionally biased region" description="Basic and acidic residues" evidence="1">
    <location>
        <begin position="514"/>
        <end position="526"/>
    </location>
</feature>
<feature type="region of interest" description="Disordered" evidence="1">
    <location>
        <begin position="471"/>
        <end position="551"/>
    </location>
</feature>
<feature type="compositionally biased region" description="Polar residues" evidence="1">
    <location>
        <begin position="718"/>
        <end position="730"/>
    </location>
</feature>
<organism evidence="2 4">
    <name type="scientific">Cephus cinctus</name>
    <name type="common">Wheat stem sawfly</name>
    <dbReference type="NCBI Taxonomy" id="211228"/>
    <lineage>
        <taxon>Eukaryota</taxon>
        <taxon>Metazoa</taxon>
        <taxon>Ecdysozoa</taxon>
        <taxon>Arthropoda</taxon>
        <taxon>Hexapoda</taxon>
        <taxon>Insecta</taxon>
        <taxon>Pterygota</taxon>
        <taxon>Neoptera</taxon>
        <taxon>Endopterygota</taxon>
        <taxon>Hymenoptera</taxon>
        <taxon>Cephoidea</taxon>
        <taxon>Cephidae</taxon>
        <taxon>Cephus</taxon>
    </lineage>
</organism>
<feature type="compositionally biased region" description="Basic and acidic residues" evidence="1">
    <location>
        <begin position="701"/>
        <end position="717"/>
    </location>
</feature>
<feature type="region of interest" description="Disordered" evidence="1">
    <location>
        <begin position="294"/>
        <end position="394"/>
    </location>
</feature>
<dbReference type="Proteomes" id="UP000694920">
    <property type="component" value="Unplaced"/>
</dbReference>
<feature type="region of interest" description="Disordered" evidence="1">
    <location>
        <begin position="1034"/>
        <end position="1077"/>
    </location>
</feature>
<feature type="compositionally biased region" description="Low complexity" evidence="1">
    <location>
        <begin position="731"/>
        <end position="742"/>
    </location>
</feature>
<gene>
    <name evidence="3 4" type="primary">LOC107268756</name>
</gene>
<feature type="region of interest" description="Disordered" evidence="1">
    <location>
        <begin position="580"/>
        <end position="745"/>
    </location>
</feature>
<proteinExistence type="predicted"/>
<feature type="compositionally biased region" description="Polar residues" evidence="1">
    <location>
        <begin position="797"/>
        <end position="807"/>
    </location>
</feature>
<dbReference type="RefSeq" id="XP_024941764.1">
    <property type="nucleotide sequence ID" value="XM_025085996.1"/>
</dbReference>
<dbReference type="KEGG" id="ccin:107268756"/>